<dbReference type="Proteomes" id="UP000294927">
    <property type="component" value="Unassembled WGS sequence"/>
</dbReference>
<name>A0A4R7VRZ2_9PSEU</name>
<dbReference type="AlphaFoldDB" id="A0A4R7VRZ2"/>
<dbReference type="EMBL" id="SOCP01000005">
    <property type="protein sequence ID" value="TDV52235.1"/>
    <property type="molecule type" value="Genomic_DNA"/>
</dbReference>
<keyword evidence="1" id="KW-0812">Transmembrane</keyword>
<keyword evidence="1" id="KW-1133">Transmembrane helix</keyword>
<dbReference type="NCBIfam" id="TIGR01167">
    <property type="entry name" value="LPXTG_anchor"/>
    <property type="match status" value="1"/>
</dbReference>
<evidence type="ECO:0000313" key="2">
    <source>
        <dbReference type="EMBL" id="TDV52235.1"/>
    </source>
</evidence>
<keyword evidence="1" id="KW-0472">Membrane</keyword>
<evidence type="ECO:0000313" key="3">
    <source>
        <dbReference type="Proteomes" id="UP000294927"/>
    </source>
</evidence>
<organism evidence="2 3">
    <name type="scientific">Actinophytocola oryzae</name>
    <dbReference type="NCBI Taxonomy" id="502181"/>
    <lineage>
        <taxon>Bacteria</taxon>
        <taxon>Bacillati</taxon>
        <taxon>Actinomycetota</taxon>
        <taxon>Actinomycetes</taxon>
        <taxon>Pseudonocardiales</taxon>
        <taxon>Pseudonocardiaceae</taxon>
    </lineage>
</organism>
<protein>
    <submittedName>
        <fullName evidence="2">LPXTG-motif cell wall-anchored protein</fullName>
    </submittedName>
</protein>
<gene>
    <name evidence="2" type="ORF">CLV71_105367</name>
</gene>
<comment type="caution">
    <text evidence="2">The sequence shown here is derived from an EMBL/GenBank/DDBJ whole genome shotgun (WGS) entry which is preliminary data.</text>
</comment>
<reference evidence="2 3" key="1">
    <citation type="submission" date="2019-03" db="EMBL/GenBank/DDBJ databases">
        <title>Genomic Encyclopedia of Archaeal and Bacterial Type Strains, Phase II (KMG-II): from individual species to whole genera.</title>
        <authorList>
            <person name="Goeker M."/>
        </authorList>
    </citation>
    <scope>NUCLEOTIDE SEQUENCE [LARGE SCALE GENOMIC DNA]</scope>
    <source>
        <strain evidence="2 3">DSM 45499</strain>
    </source>
</reference>
<sequence length="32" mass="3526">MTGSDITWWIALGVVLLVSGLLLARSGRRRID</sequence>
<accession>A0A4R7VRZ2</accession>
<keyword evidence="3" id="KW-1185">Reference proteome</keyword>
<feature type="transmembrane region" description="Helical" evidence="1">
    <location>
        <begin position="6"/>
        <end position="24"/>
    </location>
</feature>
<dbReference type="RefSeq" id="WP_133903623.1">
    <property type="nucleotide sequence ID" value="NZ_SOCP01000005.1"/>
</dbReference>
<proteinExistence type="predicted"/>
<evidence type="ECO:0000256" key="1">
    <source>
        <dbReference type="SAM" id="Phobius"/>
    </source>
</evidence>